<organism evidence="1 2">
    <name type="scientific">Stylosanthes scabra</name>
    <dbReference type="NCBI Taxonomy" id="79078"/>
    <lineage>
        <taxon>Eukaryota</taxon>
        <taxon>Viridiplantae</taxon>
        <taxon>Streptophyta</taxon>
        <taxon>Embryophyta</taxon>
        <taxon>Tracheophyta</taxon>
        <taxon>Spermatophyta</taxon>
        <taxon>Magnoliopsida</taxon>
        <taxon>eudicotyledons</taxon>
        <taxon>Gunneridae</taxon>
        <taxon>Pentapetalae</taxon>
        <taxon>rosids</taxon>
        <taxon>fabids</taxon>
        <taxon>Fabales</taxon>
        <taxon>Fabaceae</taxon>
        <taxon>Papilionoideae</taxon>
        <taxon>50 kb inversion clade</taxon>
        <taxon>dalbergioids sensu lato</taxon>
        <taxon>Dalbergieae</taxon>
        <taxon>Pterocarpus clade</taxon>
        <taxon>Stylosanthes</taxon>
    </lineage>
</organism>
<evidence type="ECO:0000313" key="1">
    <source>
        <dbReference type="EMBL" id="MED6209829.1"/>
    </source>
</evidence>
<sequence>MEAQNGNRRLQCSEWRKWDQIIYHFPIRENEPYYALPRELSAKIAREDVTRLWFVDNADRCVRMRLWREGADSFLSGKDVNELMKLSTNKINVGM</sequence>
<dbReference type="EMBL" id="JASCZI010242147">
    <property type="protein sequence ID" value="MED6209829.1"/>
    <property type="molecule type" value="Genomic_DNA"/>
</dbReference>
<protein>
    <submittedName>
        <fullName evidence="1">Uncharacterized protein</fullName>
    </submittedName>
</protein>
<gene>
    <name evidence="1" type="ORF">PIB30_058472</name>
</gene>
<dbReference type="Proteomes" id="UP001341840">
    <property type="component" value="Unassembled WGS sequence"/>
</dbReference>
<comment type="caution">
    <text evidence="1">The sequence shown here is derived from an EMBL/GenBank/DDBJ whole genome shotgun (WGS) entry which is preliminary data.</text>
</comment>
<proteinExistence type="predicted"/>
<reference evidence="1 2" key="1">
    <citation type="journal article" date="2023" name="Plants (Basel)">
        <title>Bridging the Gap: Combining Genomics and Transcriptomics Approaches to Understand Stylosanthes scabra, an Orphan Legume from the Brazilian Caatinga.</title>
        <authorList>
            <person name="Ferreira-Neto J.R.C."/>
            <person name="da Silva M.D."/>
            <person name="Binneck E."/>
            <person name="de Melo N.F."/>
            <person name="da Silva R.H."/>
            <person name="de Melo A.L.T.M."/>
            <person name="Pandolfi V."/>
            <person name="Bustamante F.O."/>
            <person name="Brasileiro-Vidal A.C."/>
            <person name="Benko-Iseppon A.M."/>
        </authorList>
    </citation>
    <scope>NUCLEOTIDE SEQUENCE [LARGE SCALE GENOMIC DNA]</scope>
    <source>
        <tissue evidence="1">Leaves</tissue>
    </source>
</reference>
<evidence type="ECO:0000313" key="2">
    <source>
        <dbReference type="Proteomes" id="UP001341840"/>
    </source>
</evidence>
<accession>A0ABU6YIJ9</accession>
<keyword evidence="2" id="KW-1185">Reference proteome</keyword>
<name>A0ABU6YIJ9_9FABA</name>